<keyword evidence="3" id="KW-1185">Reference proteome</keyword>
<dbReference type="EMBL" id="JAWZYT010001116">
    <property type="protein sequence ID" value="KAK4315345.1"/>
    <property type="molecule type" value="Genomic_DNA"/>
</dbReference>
<evidence type="ECO:0000313" key="2">
    <source>
        <dbReference type="EMBL" id="KAK4315345.1"/>
    </source>
</evidence>
<keyword evidence="1" id="KW-0812">Transmembrane</keyword>
<protein>
    <submittedName>
        <fullName evidence="2">Uncharacterized protein</fullName>
    </submittedName>
</protein>
<organism evidence="2 3">
    <name type="scientific">Petrolisthes manimaculis</name>
    <dbReference type="NCBI Taxonomy" id="1843537"/>
    <lineage>
        <taxon>Eukaryota</taxon>
        <taxon>Metazoa</taxon>
        <taxon>Ecdysozoa</taxon>
        <taxon>Arthropoda</taxon>
        <taxon>Crustacea</taxon>
        <taxon>Multicrustacea</taxon>
        <taxon>Malacostraca</taxon>
        <taxon>Eumalacostraca</taxon>
        <taxon>Eucarida</taxon>
        <taxon>Decapoda</taxon>
        <taxon>Pleocyemata</taxon>
        <taxon>Anomura</taxon>
        <taxon>Galatheoidea</taxon>
        <taxon>Porcellanidae</taxon>
        <taxon>Petrolisthes</taxon>
    </lineage>
</organism>
<dbReference type="AlphaFoldDB" id="A0AAE1PUY9"/>
<evidence type="ECO:0000313" key="3">
    <source>
        <dbReference type="Proteomes" id="UP001292094"/>
    </source>
</evidence>
<dbReference type="Proteomes" id="UP001292094">
    <property type="component" value="Unassembled WGS sequence"/>
</dbReference>
<keyword evidence="1" id="KW-1133">Transmembrane helix</keyword>
<keyword evidence="1" id="KW-0472">Membrane</keyword>
<reference evidence="2" key="1">
    <citation type="submission" date="2023-11" db="EMBL/GenBank/DDBJ databases">
        <title>Genome assemblies of two species of porcelain crab, Petrolisthes cinctipes and Petrolisthes manimaculis (Anomura: Porcellanidae).</title>
        <authorList>
            <person name="Angst P."/>
        </authorList>
    </citation>
    <scope>NUCLEOTIDE SEQUENCE</scope>
    <source>
        <strain evidence="2">PB745_02</strain>
        <tissue evidence="2">Gill</tissue>
    </source>
</reference>
<accession>A0AAE1PUY9</accession>
<proteinExistence type="predicted"/>
<sequence>MLVIVASSILYSELATIGFVNITLTLMGFIVNIVALFLLYQDRVNNMTTEIIDSTEHILNKTPILQAKINLYQAQQFTPCNSYQHHNDEGMGSTLINIPDENYK</sequence>
<comment type="caution">
    <text evidence="2">The sequence shown here is derived from an EMBL/GenBank/DDBJ whole genome shotgun (WGS) entry which is preliminary data.</text>
</comment>
<name>A0AAE1PUY9_9EUCA</name>
<gene>
    <name evidence="2" type="ORF">Pmani_013436</name>
</gene>
<feature type="transmembrane region" description="Helical" evidence="1">
    <location>
        <begin position="17"/>
        <end position="40"/>
    </location>
</feature>
<evidence type="ECO:0000256" key="1">
    <source>
        <dbReference type="SAM" id="Phobius"/>
    </source>
</evidence>